<evidence type="ECO:0000256" key="1">
    <source>
        <dbReference type="SAM" id="Coils"/>
    </source>
</evidence>
<dbReference type="Proteomes" id="UP000637383">
    <property type="component" value="Unassembled WGS sequence"/>
</dbReference>
<dbReference type="InterPro" id="IPR014819">
    <property type="entry name" value="PriCT_2"/>
</dbReference>
<dbReference type="EMBL" id="JACJTU010000081">
    <property type="protein sequence ID" value="MBD2739363.1"/>
    <property type="molecule type" value="Genomic_DNA"/>
</dbReference>
<dbReference type="Pfam" id="PF08707">
    <property type="entry name" value="PriCT_2"/>
    <property type="match status" value="1"/>
</dbReference>
<sequence length="1188" mass="133846">MSPLQQFNNSLQHQQLTAKRAEALEVEQELVKGNKIKFAFNATGSNKDWDFKKLAANFRDTEGTLADVQQHIKAGHAICAGLLGGKWRSKANVIGSHWLLIDIDNSDVARDAYGKPIKDENGNSIKVYKHQLTLEEALAHPFIQKHCALLYTTASHKPDWHKFRLIFLLPQYVEGADTVEACTRSLMQQLPHDPACKDASRVFYGNTEAEFLIVNPAATLPTEWVSEAIAIALQEREEYQQRIQEIESRRQQWREISDVEGWDIEQLIQQALSFIPPRSPGSGNYDECRQVLMALVNHYGPTDAEIIAEKWSPSIPGTTWNIRAKIRSFRRGGISIGTLFHIAKQYGFRFPQRQYEPYQRNKGLISREQWELGQVREDLTSFQNLLKQAIAPFVTSAKGFSKPASEEPAAASPQTAPEITKLLRQVIIYKRGNIPHRSGFTGDIYIECRPEEHIAAWVEAISKGWKQILDNSHPGLGKSYNAGQLTAAMFGIDKLIYQDANHRNPSTLPIETNFVDMPVRHNGLKIDPTRTTPMGANFLIQPKAGEIPDTAGNCSRTGLFGAFRDKNFVSLDFEESAISPICNGCLNKNQCRFAYGDGFGFRYLKRMVIQNYSQIRAHPDSTPVELTNAAGEPFTVGRIWEEAGTLIKPVHSIDVELKDFDTTVGSLVAGGLPTEQWSKLQQFLPVLRSLLNGDIKPDSRYGFNDAELREELGEFPQDLDIEAIRQILQPNLEFLADLDSIDIQADKQLRKSAAARFAAKRVAKDSARIAGKQFFDLPLYWFCDFLEAWKGEGYLACKWGILTIYRPDTKYTELAYSAQFNVYLDATISPELLKLKLGYDDSMLVIGQSRPDYSNLRVVNVVGLGKLPKKRSTSLTYRVDALKETLLKISKKLGIIEWKQIADQAEDRIEYGHFVDGRGVNRFSDCDALASFGIPYQNIGAVAAHLQVMTGQQVKLGNSEDILQKYLTELIRAEIIQEIGRLRAHRRPQEELTFYFCADYDLSFLLDELPGVKLEVVDACSLCTEAGSRDQQTGHAIVKAFTQLWQSQQKIGQTALAKIIDTTQGWVSRFTQRWGGWARFKKLLLLLLDSLHSSSNKNLTELSDEERWFAREYFPTLVTESESSPEDALEHIAEVVTVLTHTALRRIVDFSTPQVKADLLMVILRCLPSEVYSDLAGVQANCNPTVTL</sequence>
<dbReference type="RefSeq" id="WP_190959864.1">
    <property type="nucleotide sequence ID" value="NZ_JACJTU010000081.1"/>
</dbReference>
<feature type="domain" description="Primase C-terminal 2" evidence="2">
    <location>
        <begin position="269"/>
        <end position="343"/>
    </location>
</feature>
<protein>
    <submittedName>
        <fullName evidence="3">PriCT-2 domain-containing protein</fullName>
    </submittedName>
</protein>
<keyword evidence="1" id="KW-0175">Coiled coil</keyword>
<organism evidence="3 4">
    <name type="scientific">Nostoc paludosum FACHB-159</name>
    <dbReference type="NCBI Taxonomy" id="2692908"/>
    <lineage>
        <taxon>Bacteria</taxon>
        <taxon>Bacillati</taxon>
        <taxon>Cyanobacteriota</taxon>
        <taxon>Cyanophyceae</taxon>
        <taxon>Nostocales</taxon>
        <taxon>Nostocaceae</taxon>
        <taxon>Nostoc</taxon>
    </lineage>
</organism>
<comment type="caution">
    <text evidence="3">The sequence shown here is derived from an EMBL/GenBank/DDBJ whole genome shotgun (WGS) entry which is preliminary data.</text>
</comment>
<keyword evidence="4" id="KW-1185">Reference proteome</keyword>
<name>A0ABR8KII4_9NOSO</name>
<reference evidence="3 4" key="1">
    <citation type="journal article" date="2020" name="ISME J.">
        <title>Comparative genomics reveals insights into cyanobacterial evolution and habitat adaptation.</title>
        <authorList>
            <person name="Chen M.Y."/>
            <person name="Teng W.K."/>
            <person name="Zhao L."/>
            <person name="Hu C.X."/>
            <person name="Zhou Y.K."/>
            <person name="Han B.P."/>
            <person name="Song L.R."/>
            <person name="Shu W.S."/>
        </authorList>
    </citation>
    <scope>NUCLEOTIDE SEQUENCE [LARGE SCALE GENOMIC DNA]</scope>
    <source>
        <strain evidence="3 4">FACHB-159</strain>
    </source>
</reference>
<evidence type="ECO:0000313" key="4">
    <source>
        <dbReference type="Proteomes" id="UP000637383"/>
    </source>
</evidence>
<evidence type="ECO:0000313" key="3">
    <source>
        <dbReference type="EMBL" id="MBD2739363.1"/>
    </source>
</evidence>
<feature type="coiled-coil region" evidence="1">
    <location>
        <begin position="229"/>
        <end position="256"/>
    </location>
</feature>
<gene>
    <name evidence="3" type="ORF">H6H03_36830</name>
</gene>
<proteinExistence type="predicted"/>
<evidence type="ECO:0000259" key="2">
    <source>
        <dbReference type="Pfam" id="PF08707"/>
    </source>
</evidence>
<accession>A0ABR8KII4</accession>